<keyword evidence="4" id="KW-1185">Reference proteome</keyword>
<dbReference type="InterPro" id="IPR028890">
    <property type="entry name" value="Peptidase_C98"/>
</dbReference>
<accession>A0A8C4NG14</accession>
<name>A0A8C4NG14_EPTBU</name>
<sequence>MPRRKPLSLCFIRVSKRPKKSEKKGCHAKTATTATDSKKAVVSRKSSTSSITDNSASANGSNKDMTKSNDGLFHVPASVPVLQWQSGRMPSWLDCLLSLFVYCSSVRATAAGRGPGAGAAIRSLLSTYDAEKDTFRQALARHGWTPEQKLDESSVAAVLAACASRLDEARMAFFRTLPPRLHVTLGRAEGPALAWPHLLRASPKLEALFLLSYSWESRCEHCENPSRYLCHGVLPTIMGITSDWHPLNATQWGPCTKCQASRQPKQLRWHRLSRLVLLHFEQGLPHTRLYEYDFSFSGAPYAISALVQRCRGHFVSWLRGRDGKNSFEFLKSSWTGQRMRENTARGIKGSTAPKDEVNTRELCQQDRNTGWRKQLNVGIRVGCCMWLISLVQPLKVTGPAGLHPGLLCQELTTLHSNCNPSRDGLGGIQYTSSPVCRMTITCPTVMLYPLTDFSLIGLLVHPQRMNCSALPGSLALRLWSMVSSVP</sequence>
<dbReference type="InterPro" id="IPR033505">
    <property type="entry name" value="USPL1"/>
</dbReference>
<evidence type="ECO:0000313" key="3">
    <source>
        <dbReference type="Ensembl" id="ENSEBUP00000007204.1"/>
    </source>
</evidence>
<dbReference type="PANTHER" id="PTHR15294">
    <property type="entry name" value="RETINOVIN-RELATED"/>
    <property type="match status" value="1"/>
</dbReference>
<evidence type="ECO:0000259" key="2">
    <source>
        <dbReference type="Pfam" id="PF15499"/>
    </source>
</evidence>
<organism evidence="3 4">
    <name type="scientific">Eptatretus burgeri</name>
    <name type="common">Inshore hagfish</name>
    <dbReference type="NCBI Taxonomy" id="7764"/>
    <lineage>
        <taxon>Eukaryota</taxon>
        <taxon>Metazoa</taxon>
        <taxon>Chordata</taxon>
        <taxon>Craniata</taxon>
        <taxon>Vertebrata</taxon>
        <taxon>Cyclostomata</taxon>
        <taxon>Myxini</taxon>
        <taxon>Myxiniformes</taxon>
        <taxon>Myxinidae</taxon>
        <taxon>Eptatretinae</taxon>
        <taxon>Eptatretus</taxon>
    </lineage>
</organism>
<feature type="region of interest" description="Disordered" evidence="1">
    <location>
        <begin position="15"/>
        <end position="69"/>
    </location>
</feature>
<dbReference type="Ensembl" id="ENSEBUT00000007678.1">
    <property type="protein sequence ID" value="ENSEBUP00000007204.1"/>
    <property type="gene ID" value="ENSEBUG00000004714.1"/>
</dbReference>
<dbReference type="Proteomes" id="UP000694388">
    <property type="component" value="Unplaced"/>
</dbReference>
<dbReference type="AlphaFoldDB" id="A0A8C4NG14"/>
<dbReference type="Pfam" id="PF15499">
    <property type="entry name" value="Peptidase_C98"/>
    <property type="match status" value="1"/>
</dbReference>
<dbReference type="GO" id="GO:0030576">
    <property type="term" value="P:Cajal body organization"/>
    <property type="evidence" value="ECO:0007669"/>
    <property type="project" value="InterPro"/>
</dbReference>
<reference evidence="3" key="1">
    <citation type="submission" date="2025-08" db="UniProtKB">
        <authorList>
            <consortium name="Ensembl"/>
        </authorList>
    </citation>
    <scope>IDENTIFICATION</scope>
</reference>
<feature type="domain" description="Ubiquitin-specific peptidase-like SUMO isopeptidase" evidence="2">
    <location>
        <begin position="82"/>
        <end position="324"/>
    </location>
</feature>
<evidence type="ECO:0000313" key="4">
    <source>
        <dbReference type="Proteomes" id="UP000694388"/>
    </source>
</evidence>
<protein>
    <recommendedName>
        <fullName evidence="2">Ubiquitin-specific peptidase-like SUMO isopeptidase domain-containing protein</fullName>
    </recommendedName>
</protein>
<dbReference type="GO" id="GO:0016926">
    <property type="term" value="P:protein desumoylation"/>
    <property type="evidence" value="ECO:0007669"/>
    <property type="project" value="TreeGrafter"/>
</dbReference>
<dbReference type="GeneTree" id="ENSGT00390000002316"/>
<dbReference type="GO" id="GO:0015030">
    <property type="term" value="C:Cajal body"/>
    <property type="evidence" value="ECO:0007669"/>
    <property type="project" value="TreeGrafter"/>
</dbReference>
<feature type="compositionally biased region" description="Low complexity" evidence="1">
    <location>
        <begin position="43"/>
        <end position="59"/>
    </location>
</feature>
<dbReference type="PANTHER" id="PTHR15294:SF3">
    <property type="entry name" value="SUMO-SPECIFIC ISOPEPTIDASE USPL1"/>
    <property type="match status" value="1"/>
</dbReference>
<evidence type="ECO:0000256" key="1">
    <source>
        <dbReference type="SAM" id="MobiDB-lite"/>
    </source>
</evidence>
<dbReference type="GO" id="GO:0032183">
    <property type="term" value="F:SUMO binding"/>
    <property type="evidence" value="ECO:0007669"/>
    <property type="project" value="InterPro"/>
</dbReference>
<proteinExistence type="predicted"/>
<reference evidence="3" key="2">
    <citation type="submission" date="2025-09" db="UniProtKB">
        <authorList>
            <consortium name="Ensembl"/>
        </authorList>
    </citation>
    <scope>IDENTIFICATION</scope>
</reference>